<gene>
    <name evidence="1" type="ORF">AWC12_14170</name>
</gene>
<evidence type="ECO:0000313" key="2">
    <source>
        <dbReference type="Proteomes" id="UP000193622"/>
    </source>
</evidence>
<dbReference type="InterPro" id="IPR024033">
    <property type="entry name" value="OXTCase_su_AllG_h-dom"/>
</dbReference>
<dbReference type="AlphaFoldDB" id="A0A1X1WNZ3"/>
<dbReference type="Pfam" id="PF06545">
    <property type="entry name" value="AllG"/>
    <property type="match status" value="1"/>
</dbReference>
<dbReference type="Proteomes" id="UP000193622">
    <property type="component" value="Unassembled WGS sequence"/>
</dbReference>
<dbReference type="RefSeq" id="WP_085174879.1">
    <property type="nucleotide sequence ID" value="NZ_LQPC01000029.1"/>
</dbReference>
<reference evidence="1 2" key="1">
    <citation type="submission" date="2016-01" db="EMBL/GenBank/DDBJ databases">
        <title>The new phylogeny of the genus Mycobacterium.</title>
        <authorList>
            <person name="Tarcisio F."/>
            <person name="Conor M."/>
            <person name="Antonella G."/>
            <person name="Elisabetta G."/>
            <person name="Giulia F.S."/>
            <person name="Sara T."/>
            <person name="Anna F."/>
            <person name="Clotilde B."/>
            <person name="Roberto B."/>
            <person name="Veronica D.S."/>
            <person name="Fabio R."/>
            <person name="Monica P."/>
            <person name="Olivier J."/>
            <person name="Enrico T."/>
            <person name="Nicola S."/>
        </authorList>
    </citation>
    <scope>NUCLEOTIDE SEQUENCE [LARGE SCALE GENOMIC DNA]</scope>
    <source>
        <strain evidence="1 2">DSM 45541</strain>
    </source>
</reference>
<comment type="caution">
    <text evidence="1">The sequence shown here is derived from an EMBL/GenBank/DDBJ whole genome shotgun (WGS) entry which is preliminary data.</text>
</comment>
<dbReference type="Gene3D" id="1.10.10.660">
    <property type="entry name" value="conserved protein of unknown function from Enterococcus faecalis V583"/>
    <property type="match status" value="1"/>
</dbReference>
<evidence type="ECO:0000313" key="1">
    <source>
        <dbReference type="EMBL" id="ORV88346.1"/>
    </source>
</evidence>
<sequence length="422" mass="44312">MPPAAILEETRAANDAALARFAGADPVLVDVLPAREAIPAMHARLVLTSGPTMPWPEYSGGQRTAILGSVVHEGLAADLAGAEVLLDTGEVTVVGCQDHGCIGSLAGVTSASMPALIVEDRPTGLRSYCTLFEGETPSRLNYGVWNAEVHRNLRFLAESIGPALGKAIRDRGGVALLPIMARALRQGDELHSRNTAASLLFVREILPSLAADSALGERLVTYLTGGDYFFLRPAMAAAKVMAARMAGVPGSSIVTAMAMSCSTFGIQVSGIPGRWFTGPLPHFEHYRLSPGVTIDDAQFMGGESITTEVCGLGAFAQTAAFTLQDYQGGVTRMIELNEQMYQITHGESPFFRLPYLGFRGTPTGIDAHAVADTGITPVMDIGIAGAAGGQIGAGIARAPLGPFTTASEALLRQSNFQRTEGK</sequence>
<accession>A0A1X1WNZ3</accession>
<protein>
    <recommendedName>
        <fullName evidence="3">YahG/YlbE-like protein</fullName>
    </recommendedName>
</protein>
<name>A0A1X1WNZ3_MYCIR</name>
<evidence type="ECO:0008006" key="3">
    <source>
        <dbReference type="Google" id="ProtNLM"/>
    </source>
</evidence>
<dbReference type="EMBL" id="LQPC01000029">
    <property type="protein sequence ID" value="ORV88346.1"/>
    <property type="molecule type" value="Genomic_DNA"/>
</dbReference>
<proteinExistence type="predicted"/>
<dbReference type="Gene3D" id="3.90.1700.10">
    <property type="entry name" value="v583 domain like"/>
    <property type="match status" value="1"/>
</dbReference>
<dbReference type="InterPro" id="IPR009499">
    <property type="entry name" value="AllG-like"/>
</dbReference>
<dbReference type="Gene3D" id="3.90.1710.10">
    <property type="entry name" value="Enterococcus faecalis V583 domain"/>
    <property type="match status" value="1"/>
</dbReference>
<organism evidence="1 2">
    <name type="scientific">Mycolicibacterium iranicum</name>
    <name type="common">Mycobacterium iranicum</name>
    <dbReference type="NCBI Taxonomy" id="912594"/>
    <lineage>
        <taxon>Bacteria</taxon>
        <taxon>Bacillati</taxon>
        <taxon>Actinomycetota</taxon>
        <taxon>Actinomycetes</taxon>
        <taxon>Mycobacteriales</taxon>
        <taxon>Mycobacteriaceae</taxon>
        <taxon>Mycolicibacterium</taxon>
    </lineage>
</organism>